<reference evidence="1 2" key="1">
    <citation type="submission" date="2014-09" db="EMBL/GenBank/DDBJ databases">
        <title>Whole Genome Shotgun of Flavobacterium aquatile LMG 4008.</title>
        <authorList>
            <person name="Gale A.N."/>
            <person name="Pipes S.E."/>
            <person name="Newman J.D."/>
        </authorList>
    </citation>
    <scope>NUCLEOTIDE SEQUENCE [LARGE SCALE GENOMIC DNA]</scope>
    <source>
        <strain evidence="1 2">LMG 4008</strain>
    </source>
</reference>
<dbReference type="eggNOG" id="ENOG502Z8F9">
    <property type="taxonomic scope" value="Bacteria"/>
</dbReference>
<dbReference type="EMBL" id="JRHH01000004">
    <property type="protein sequence ID" value="KGD67579.1"/>
    <property type="molecule type" value="Genomic_DNA"/>
</dbReference>
<dbReference type="Proteomes" id="UP000029554">
    <property type="component" value="Unassembled WGS sequence"/>
</dbReference>
<evidence type="ECO:0000313" key="2">
    <source>
        <dbReference type="Proteomes" id="UP000029554"/>
    </source>
</evidence>
<proteinExistence type="predicted"/>
<name>A0A095STE6_9FLAO</name>
<protein>
    <submittedName>
        <fullName evidence="1">Uncharacterized protein</fullName>
    </submittedName>
</protein>
<evidence type="ECO:0000313" key="1">
    <source>
        <dbReference type="EMBL" id="KGD67579.1"/>
    </source>
</evidence>
<dbReference type="STRING" id="1453498.LG45_10590"/>
<gene>
    <name evidence="1" type="ORF">LG45_10590</name>
</gene>
<accession>A0A095STE6</accession>
<organism evidence="1 2">
    <name type="scientific">Flavobacterium aquatile LMG 4008 = ATCC 11947</name>
    <dbReference type="NCBI Taxonomy" id="1453498"/>
    <lineage>
        <taxon>Bacteria</taxon>
        <taxon>Pseudomonadati</taxon>
        <taxon>Bacteroidota</taxon>
        <taxon>Flavobacteriia</taxon>
        <taxon>Flavobacteriales</taxon>
        <taxon>Flavobacteriaceae</taxon>
        <taxon>Flavobacterium</taxon>
    </lineage>
</organism>
<dbReference type="AlphaFoldDB" id="A0A095STE6"/>
<dbReference type="OrthoDB" id="645138at2"/>
<comment type="caution">
    <text evidence="1">The sequence shown here is derived from an EMBL/GenBank/DDBJ whole genome shotgun (WGS) entry which is preliminary data.</text>
</comment>
<sequence>MAKAAGMIKIEGTVEDLTFYKQNGKNFVRKKGGVSGERIKNDPNYVRTRENNTEFGHSGSSGKLLRMAMGSLVFKAKDGRLSNRLLQIMSRAKNMDTVSARGLRQVGIGIVTPSGRQLLKGFDFNANAPLNGVLFAPFTLDTATGVFGITDFITAEQLQFPEGATHVSLQSAVLAIDFSTEESELAYSNIVNLPISLTPSTLALTPTSVPTGTGLQLFLLTISFFQEVNAVQYSLRNEEYNVLNVVEVV</sequence>
<dbReference type="RefSeq" id="WP_035126902.1">
    <property type="nucleotide sequence ID" value="NZ_JRHH01000004.1"/>
</dbReference>
<keyword evidence="2" id="KW-1185">Reference proteome</keyword>